<feature type="binding site" evidence="4">
    <location>
        <position position="90"/>
    </location>
    <ligand>
        <name>Zn(2+)</name>
        <dbReference type="ChEBI" id="CHEBI:29105"/>
    </ligand>
</feature>
<protein>
    <recommendedName>
        <fullName evidence="4">Hydrogenase maturation factor HypA</fullName>
    </recommendedName>
</protein>
<dbReference type="GO" id="GO:0051604">
    <property type="term" value="P:protein maturation"/>
    <property type="evidence" value="ECO:0007669"/>
    <property type="project" value="InterPro"/>
</dbReference>
<dbReference type="PIRSF" id="PIRSF004761">
    <property type="entry name" value="Hydrgn_mat_HypA"/>
    <property type="match status" value="1"/>
</dbReference>
<evidence type="ECO:0000256" key="1">
    <source>
        <dbReference type="ARBA" id="ARBA00022596"/>
    </source>
</evidence>
<gene>
    <name evidence="4" type="primary">hypA</name>
    <name evidence="5" type="ORF">FYJ35_00440</name>
</gene>
<keyword evidence="3 4" id="KW-0862">Zinc</keyword>
<keyword evidence="2 4" id="KW-0479">Metal-binding</keyword>
<proteinExistence type="inferred from homology"/>
<comment type="function">
    <text evidence="4">Involved in the maturation of [NiFe] hydrogenases. Required for nickel insertion into the metal center of the hydrogenase.</text>
</comment>
<comment type="caution">
    <text evidence="5">The sequence shown here is derived from an EMBL/GenBank/DDBJ whole genome shotgun (WGS) entry which is preliminary data.</text>
</comment>
<evidence type="ECO:0000313" key="6">
    <source>
        <dbReference type="Proteomes" id="UP000481852"/>
    </source>
</evidence>
<evidence type="ECO:0000256" key="3">
    <source>
        <dbReference type="ARBA" id="ARBA00022833"/>
    </source>
</evidence>
<feature type="binding site" evidence="4">
    <location>
        <position position="77"/>
    </location>
    <ligand>
        <name>Zn(2+)</name>
        <dbReference type="ChEBI" id="CHEBI:29105"/>
    </ligand>
</feature>
<feature type="binding site" evidence="4">
    <location>
        <position position="74"/>
    </location>
    <ligand>
        <name>Zn(2+)</name>
        <dbReference type="ChEBI" id="CHEBI:29105"/>
    </ligand>
</feature>
<evidence type="ECO:0000313" key="5">
    <source>
        <dbReference type="EMBL" id="MSS13533.1"/>
    </source>
</evidence>
<dbReference type="PANTHER" id="PTHR34535">
    <property type="entry name" value="HYDROGENASE MATURATION FACTOR HYPA"/>
    <property type="match status" value="1"/>
</dbReference>
<organism evidence="5 6">
    <name type="scientific">Porcincola intestinalis</name>
    <dbReference type="NCBI Taxonomy" id="2606632"/>
    <lineage>
        <taxon>Bacteria</taxon>
        <taxon>Bacillati</taxon>
        <taxon>Bacillota</taxon>
        <taxon>Clostridia</taxon>
        <taxon>Lachnospirales</taxon>
        <taxon>Lachnospiraceae</taxon>
        <taxon>Porcincola</taxon>
    </lineage>
</organism>
<dbReference type="HAMAP" id="MF_00213">
    <property type="entry name" value="HypA_HybF"/>
    <property type="match status" value="1"/>
</dbReference>
<dbReference type="PANTHER" id="PTHR34535:SF3">
    <property type="entry name" value="HYDROGENASE MATURATION FACTOR HYPA"/>
    <property type="match status" value="1"/>
</dbReference>
<feature type="binding site" evidence="4">
    <location>
        <position position="2"/>
    </location>
    <ligand>
        <name>Ni(2+)</name>
        <dbReference type="ChEBI" id="CHEBI:49786"/>
    </ligand>
</feature>
<dbReference type="InterPro" id="IPR000688">
    <property type="entry name" value="HypA/HybF"/>
</dbReference>
<evidence type="ECO:0000256" key="4">
    <source>
        <dbReference type="HAMAP-Rule" id="MF_00213"/>
    </source>
</evidence>
<reference evidence="5 6" key="1">
    <citation type="submission" date="2019-08" db="EMBL/GenBank/DDBJ databases">
        <title>In-depth cultivation of the pig gut microbiome towards novel bacterial diversity and tailored functional studies.</title>
        <authorList>
            <person name="Wylensek D."/>
            <person name="Hitch T.C.A."/>
            <person name="Clavel T."/>
        </authorList>
    </citation>
    <scope>NUCLEOTIDE SEQUENCE [LARGE SCALE GENOMIC DNA]</scope>
    <source>
        <strain evidence="5 6">Oil+RF-744-WCA-WT-11</strain>
    </source>
</reference>
<dbReference type="RefSeq" id="WP_154521541.1">
    <property type="nucleotide sequence ID" value="NZ_JAQYJL010000025.1"/>
</dbReference>
<dbReference type="GO" id="GO:0008270">
    <property type="term" value="F:zinc ion binding"/>
    <property type="evidence" value="ECO:0007669"/>
    <property type="project" value="UniProtKB-UniRule"/>
</dbReference>
<dbReference type="GO" id="GO:0016151">
    <property type="term" value="F:nickel cation binding"/>
    <property type="evidence" value="ECO:0007669"/>
    <property type="project" value="UniProtKB-UniRule"/>
</dbReference>
<dbReference type="EMBL" id="VULZ01000001">
    <property type="protein sequence ID" value="MSS13533.1"/>
    <property type="molecule type" value="Genomic_DNA"/>
</dbReference>
<accession>A0A6L5X295</accession>
<sequence length="115" mass="12774">MHEMGIVYHVADEVEKIAAQNDIRHIGSVTLQIGEVTGVIFDYMSDLWGWVSDKSSLLKGSRLLYEQIPAVTLCKSCGQRYGTVQGGRQCPHCGSWDTVLVQGNEYIIKQIEADS</sequence>
<evidence type="ECO:0000256" key="2">
    <source>
        <dbReference type="ARBA" id="ARBA00022723"/>
    </source>
</evidence>
<name>A0A6L5X295_9FIRM</name>
<dbReference type="AlphaFoldDB" id="A0A6L5X295"/>
<dbReference type="Gene3D" id="3.30.2320.80">
    <property type="match status" value="1"/>
</dbReference>
<feature type="binding site" evidence="4">
    <location>
        <position position="93"/>
    </location>
    <ligand>
        <name>Zn(2+)</name>
        <dbReference type="ChEBI" id="CHEBI:29105"/>
    </ligand>
</feature>
<keyword evidence="1 4" id="KW-0533">Nickel</keyword>
<dbReference type="Proteomes" id="UP000481852">
    <property type="component" value="Unassembled WGS sequence"/>
</dbReference>
<keyword evidence="6" id="KW-1185">Reference proteome</keyword>
<comment type="similarity">
    <text evidence="4">Belongs to the HypA/HybF family.</text>
</comment>
<dbReference type="Pfam" id="PF01155">
    <property type="entry name" value="HypA"/>
    <property type="match status" value="1"/>
</dbReference>